<keyword evidence="2" id="KW-1185">Reference proteome</keyword>
<dbReference type="PANTHER" id="PTHR32444">
    <property type="entry name" value="BULB-TYPE LECTIN DOMAIN-CONTAINING PROTEIN"/>
    <property type="match status" value="1"/>
</dbReference>
<gene>
    <name evidence="1" type="ORF">Fot_42978</name>
</gene>
<sequence length="228" mass="25906">MACLKIKKPTSSAVAAVTQIAGRHQNLDNGFVALTSLYQSNHQNLVAVAGDLGGSNGNGGSGYSGNFVVKDMRINSSGDKVWQNFDSILPGMKLGVNHRTGRNWSITSWFSQNNPAAGAFKLEWDPSRHRLIIRQRGAVYWTSGDLKDYIDEDRPDLKLKKFENIGRYDPYKIYNFVNFTNEDEDYMSYFLEIDPDRTPNFRNIYGWKLDCDGSMYYLKVFGFSCSRF</sequence>
<reference evidence="2" key="1">
    <citation type="submission" date="2024-07" db="EMBL/GenBank/DDBJ databases">
        <title>Two chromosome-level genome assemblies of Korean endemic species Abeliophyllum distichum and Forsythia ovata (Oleaceae).</title>
        <authorList>
            <person name="Jang H."/>
        </authorList>
    </citation>
    <scope>NUCLEOTIDE SEQUENCE [LARGE SCALE GENOMIC DNA]</scope>
</reference>
<accession>A0ABD1RN84</accession>
<dbReference type="EMBL" id="JBFOLJ010000012">
    <property type="protein sequence ID" value="KAL2489686.1"/>
    <property type="molecule type" value="Genomic_DNA"/>
</dbReference>
<name>A0ABD1RN84_9LAMI</name>
<evidence type="ECO:0000313" key="1">
    <source>
        <dbReference type="EMBL" id="KAL2489686.1"/>
    </source>
</evidence>
<organism evidence="1 2">
    <name type="scientific">Forsythia ovata</name>
    <dbReference type="NCBI Taxonomy" id="205694"/>
    <lineage>
        <taxon>Eukaryota</taxon>
        <taxon>Viridiplantae</taxon>
        <taxon>Streptophyta</taxon>
        <taxon>Embryophyta</taxon>
        <taxon>Tracheophyta</taxon>
        <taxon>Spermatophyta</taxon>
        <taxon>Magnoliopsida</taxon>
        <taxon>eudicotyledons</taxon>
        <taxon>Gunneridae</taxon>
        <taxon>Pentapetalae</taxon>
        <taxon>asterids</taxon>
        <taxon>lamiids</taxon>
        <taxon>Lamiales</taxon>
        <taxon>Oleaceae</taxon>
        <taxon>Forsythieae</taxon>
        <taxon>Forsythia</taxon>
    </lineage>
</organism>
<evidence type="ECO:0000313" key="2">
    <source>
        <dbReference type="Proteomes" id="UP001604277"/>
    </source>
</evidence>
<dbReference type="PANTHER" id="PTHR32444:SF226">
    <property type="entry name" value="BULB-TYPE LECTIN DOMAIN-CONTAINING PROTEIN"/>
    <property type="match status" value="1"/>
</dbReference>
<protein>
    <submittedName>
        <fullName evidence="1">Uncharacterized protein</fullName>
    </submittedName>
</protein>
<comment type="caution">
    <text evidence="1">The sequence shown here is derived from an EMBL/GenBank/DDBJ whole genome shotgun (WGS) entry which is preliminary data.</text>
</comment>
<proteinExistence type="predicted"/>
<dbReference type="AlphaFoldDB" id="A0ABD1RN84"/>
<dbReference type="Proteomes" id="UP001604277">
    <property type="component" value="Unassembled WGS sequence"/>
</dbReference>